<dbReference type="Pfam" id="PF00528">
    <property type="entry name" value="BPD_transp_1"/>
    <property type="match status" value="1"/>
</dbReference>
<dbReference type="CDD" id="cd06261">
    <property type="entry name" value="TM_PBP2"/>
    <property type="match status" value="1"/>
</dbReference>
<evidence type="ECO:0000256" key="8">
    <source>
        <dbReference type="RuleBase" id="RU363032"/>
    </source>
</evidence>
<dbReference type="RefSeq" id="WP_379876406.1">
    <property type="nucleotide sequence ID" value="NZ_JBHUIP010000011.1"/>
</dbReference>
<reference evidence="11" key="1">
    <citation type="journal article" date="2019" name="Int. J. Syst. Evol. Microbiol.">
        <title>The Global Catalogue of Microorganisms (GCM) 10K type strain sequencing project: providing services to taxonomists for standard genome sequencing and annotation.</title>
        <authorList>
            <consortium name="The Broad Institute Genomics Platform"/>
            <consortium name="The Broad Institute Genome Sequencing Center for Infectious Disease"/>
            <person name="Wu L."/>
            <person name="Ma J."/>
        </authorList>
    </citation>
    <scope>NUCLEOTIDE SEQUENCE [LARGE SCALE GENOMIC DNA]</scope>
    <source>
        <strain evidence="11">CGMCC 1.19062</strain>
    </source>
</reference>
<feature type="domain" description="ABC transmembrane type-1" evidence="9">
    <location>
        <begin position="69"/>
        <end position="281"/>
    </location>
</feature>
<evidence type="ECO:0000256" key="5">
    <source>
        <dbReference type="ARBA" id="ARBA00022692"/>
    </source>
</evidence>
<evidence type="ECO:0000256" key="6">
    <source>
        <dbReference type="ARBA" id="ARBA00022989"/>
    </source>
</evidence>
<accession>A0ABW5DS24</accession>
<keyword evidence="4" id="KW-1003">Cell membrane</keyword>
<evidence type="ECO:0000313" key="11">
    <source>
        <dbReference type="Proteomes" id="UP001597295"/>
    </source>
</evidence>
<feature type="transmembrane region" description="Helical" evidence="8">
    <location>
        <begin position="12"/>
        <end position="36"/>
    </location>
</feature>
<keyword evidence="7 8" id="KW-0472">Membrane</keyword>
<evidence type="ECO:0000256" key="7">
    <source>
        <dbReference type="ARBA" id="ARBA00023136"/>
    </source>
</evidence>
<protein>
    <submittedName>
        <fullName evidence="10">Carbohydrate ABC transporter permease</fullName>
    </submittedName>
</protein>
<organism evidence="10 11">
    <name type="scientific">Lacibacterium aquatile</name>
    <dbReference type="NCBI Taxonomy" id="1168082"/>
    <lineage>
        <taxon>Bacteria</taxon>
        <taxon>Pseudomonadati</taxon>
        <taxon>Pseudomonadota</taxon>
        <taxon>Alphaproteobacteria</taxon>
        <taxon>Rhodospirillales</taxon>
        <taxon>Rhodospirillaceae</taxon>
    </lineage>
</organism>
<dbReference type="InterPro" id="IPR000515">
    <property type="entry name" value="MetI-like"/>
</dbReference>
<evidence type="ECO:0000256" key="2">
    <source>
        <dbReference type="ARBA" id="ARBA00009306"/>
    </source>
</evidence>
<evidence type="ECO:0000256" key="1">
    <source>
        <dbReference type="ARBA" id="ARBA00004651"/>
    </source>
</evidence>
<dbReference type="PROSITE" id="PS50928">
    <property type="entry name" value="ABC_TM1"/>
    <property type="match status" value="1"/>
</dbReference>
<comment type="similarity">
    <text evidence="2 8">Belongs to the binding-protein-dependent transport system permease family.</text>
</comment>
<feature type="transmembrane region" description="Helical" evidence="8">
    <location>
        <begin position="153"/>
        <end position="182"/>
    </location>
</feature>
<keyword evidence="6 8" id="KW-1133">Transmembrane helix</keyword>
<dbReference type="Gene3D" id="1.10.3720.10">
    <property type="entry name" value="MetI-like"/>
    <property type="match status" value="1"/>
</dbReference>
<name>A0ABW5DS24_9PROT</name>
<dbReference type="EMBL" id="JBHUIP010000011">
    <property type="protein sequence ID" value="MFD2263403.1"/>
    <property type="molecule type" value="Genomic_DNA"/>
</dbReference>
<dbReference type="Proteomes" id="UP001597295">
    <property type="component" value="Unassembled WGS sequence"/>
</dbReference>
<keyword evidence="3 8" id="KW-0813">Transport</keyword>
<evidence type="ECO:0000259" key="9">
    <source>
        <dbReference type="PROSITE" id="PS50928"/>
    </source>
</evidence>
<dbReference type="InterPro" id="IPR050809">
    <property type="entry name" value="UgpAE/MalFG_permease"/>
</dbReference>
<feature type="transmembrane region" description="Helical" evidence="8">
    <location>
        <begin position="103"/>
        <end position="126"/>
    </location>
</feature>
<dbReference type="InterPro" id="IPR035906">
    <property type="entry name" value="MetI-like_sf"/>
</dbReference>
<sequence length="295" mass="32759">MPRSLGGKGLTAFGFIAPVHVLILSLIVLPGLYVLWLSFQASTYGSATSFVGFANYTKVLSDGYFWRALLNTMIVVLIVVHLELLLGLGLAQLFASGLRGKRFLLAIVLAPYAVSEVSAVVMWRYLFDPDIGSATMLLTWLGLPPLEWAVEPLHGLIVVALLSIWLHLPFTFIILYAARLAIPGDLYEAARMDRAPPLAQFRRITLPLLAPAMLIAMLFRYIFAFRLFSEVWLMTQGGPARSTEVVALYLYLEAFRYNAFGSAAATGWLMVIASLALASFYLWRLHKDMKASHAR</sequence>
<gene>
    <name evidence="10" type="ORF">ACFSM5_10930</name>
</gene>
<dbReference type="PANTHER" id="PTHR43227:SF8">
    <property type="entry name" value="DIACETYLCHITOBIOSE UPTAKE SYSTEM PERMEASE PROTEIN DASB"/>
    <property type="match status" value="1"/>
</dbReference>
<feature type="transmembrane region" description="Helical" evidence="8">
    <location>
        <begin position="64"/>
        <end position="91"/>
    </location>
</feature>
<proteinExistence type="inferred from homology"/>
<evidence type="ECO:0000256" key="3">
    <source>
        <dbReference type="ARBA" id="ARBA00022448"/>
    </source>
</evidence>
<evidence type="ECO:0000256" key="4">
    <source>
        <dbReference type="ARBA" id="ARBA00022475"/>
    </source>
</evidence>
<keyword evidence="5 8" id="KW-0812">Transmembrane</keyword>
<dbReference type="SUPFAM" id="SSF161098">
    <property type="entry name" value="MetI-like"/>
    <property type="match status" value="1"/>
</dbReference>
<feature type="transmembrane region" description="Helical" evidence="8">
    <location>
        <begin position="259"/>
        <end position="283"/>
    </location>
</feature>
<comment type="caution">
    <text evidence="10">The sequence shown here is derived from an EMBL/GenBank/DDBJ whole genome shotgun (WGS) entry which is preliminary data.</text>
</comment>
<comment type="subcellular location">
    <subcellularLocation>
        <location evidence="1 8">Cell membrane</location>
        <topology evidence="1 8">Multi-pass membrane protein</topology>
    </subcellularLocation>
</comment>
<keyword evidence="11" id="KW-1185">Reference proteome</keyword>
<feature type="transmembrane region" description="Helical" evidence="8">
    <location>
        <begin position="203"/>
        <end position="223"/>
    </location>
</feature>
<evidence type="ECO:0000313" key="10">
    <source>
        <dbReference type="EMBL" id="MFD2263403.1"/>
    </source>
</evidence>
<dbReference type="PANTHER" id="PTHR43227">
    <property type="entry name" value="BLL4140 PROTEIN"/>
    <property type="match status" value="1"/>
</dbReference>